<gene>
    <name evidence="1" type="ORF">M413DRAFT_438994</name>
</gene>
<accession>A0A0C2Z9P4</accession>
<dbReference type="Proteomes" id="UP000053424">
    <property type="component" value="Unassembled WGS sequence"/>
</dbReference>
<evidence type="ECO:0000313" key="1">
    <source>
        <dbReference type="EMBL" id="KIM49867.1"/>
    </source>
</evidence>
<sequence length="83" mass="9480">MHHIDYDVLTENEKNVPATRITMMLSLDELASGLSHSWKSEESTSLRAEGRPRVGVASRKDERVSRYVILEYVVRGYVCLVVE</sequence>
<dbReference type="AlphaFoldDB" id="A0A0C2Z9P4"/>
<proteinExistence type="predicted"/>
<protein>
    <submittedName>
        <fullName evidence="1">Uncharacterized protein</fullName>
    </submittedName>
</protein>
<evidence type="ECO:0000313" key="2">
    <source>
        <dbReference type="Proteomes" id="UP000053424"/>
    </source>
</evidence>
<name>A0A0C2Z9P4_HEBCY</name>
<dbReference type="EMBL" id="KN831768">
    <property type="protein sequence ID" value="KIM49867.1"/>
    <property type="molecule type" value="Genomic_DNA"/>
</dbReference>
<reference evidence="1 2" key="1">
    <citation type="submission" date="2014-04" db="EMBL/GenBank/DDBJ databases">
        <authorList>
            <consortium name="DOE Joint Genome Institute"/>
            <person name="Kuo A."/>
            <person name="Gay G."/>
            <person name="Dore J."/>
            <person name="Kohler A."/>
            <person name="Nagy L.G."/>
            <person name="Floudas D."/>
            <person name="Copeland A."/>
            <person name="Barry K.W."/>
            <person name="Cichocki N."/>
            <person name="Veneault-Fourrey C."/>
            <person name="LaButti K."/>
            <person name="Lindquist E.A."/>
            <person name="Lipzen A."/>
            <person name="Lundell T."/>
            <person name="Morin E."/>
            <person name="Murat C."/>
            <person name="Sun H."/>
            <person name="Tunlid A."/>
            <person name="Henrissat B."/>
            <person name="Grigoriev I.V."/>
            <person name="Hibbett D.S."/>
            <person name="Martin F."/>
            <person name="Nordberg H.P."/>
            <person name="Cantor M.N."/>
            <person name="Hua S.X."/>
        </authorList>
    </citation>
    <scope>NUCLEOTIDE SEQUENCE [LARGE SCALE GENOMIC DNA]</scope>
    <source>
        <strain evidence="2">h7</strain>
    </source>
</reference>
<reference evidence="2" key="2">
    <citation type="submission" date="2015-01" db="EMBL/GenBank/DDBJ databases">
        <title>Evolutionary Origins and Diversification of the Mycorrhizal Mutualists.</title>
        <authorList>
            <consortium name="DOE Joint Genome Institute"/>
            <consortium name="Mycorrhizal Genomics Consortium"/>
            <person name="Kohler A."/>
            <person name="Kuo A."/>
            <person name="Nagy L.G."/>
            <person name="Floudas D."/>
            <person name="Copeland A."/>
            <person name="Barry K.W."/>
            <person name="Cichocki N."/>
            <person name="Veneault-Fourrey C."/>
            <person name="LaButti K."/>
            <person name="Lindquist E.A."/>
            <person name="Lipzen A."/>
            <person name="Lundell T."/>
            <person name="Morin E."/>
            <person name="Murat C."/>
            <person name="Riley R."/>
            <person name="Ohm R."/>
            <person name="Sun H."/>
            <person name="Tunlid A."/>
            <person name="Henrissat B."/>
            <person name="Grigoriev I.V."/>
            <person name="Hibbett D.S."/>
            <person name="Martin F."/>
        </authorList>
    </citation>
    <scope>NUCLEOTIDE SEQUENCE [LARGE SCALE GENOMIC DNA]</scope>
    <source>
        <strain evidence="2">h7</strain>
    </source>
</reference>
<organism evidence="1 2">
    <name type="scientific">Hebeloma cylindrosporum</name>
    <dbReference type="NCBI Taxonomy" id="76867"/>
    <lineage>
        <taxon>Eukaryota</taxon>
        <taxon>Fungi</taxon>
        <taxon>Dikarya</taxon>
        <taxon>Basidiomycota</taxon>
        <taxon>Agaricomycotina</taxon>
        <taxon>Agaricomycetes</taxon>
        <taxon>Agaricomycetidae</taxon>
        <taxon>Agaricales</taxon>
        <taxon>Agaricineae</taxon>
        <taxon>Hymenogastraceae</taxon>
        <taxon>Hebeloma</taxon>
    </lineage>
</organism>
<keyword evidence="2" id="KW-1185">Reference proteome</keyword>
<dbReference type="HOGENOM" id="CLU_2542808_0_0_1"/>